<keyword evidence="5" id="KW-1185">Reference proteome</keyword>
<proteinExistence type="predicted"/>
<dbReference type="Gene3D" id="1.10.357.10">
    <property type="entry name" value="Tetracycline Repressor, domain 2"/>
    <property type="match status" value="1"/>
</dbReference>
<name>A0ABV2J8Z7_9FIRM</name>
<feature type="DNA-binding region" description="H-T-H motif" evidence="2">
    <location>
        <begin position="34"/>
        <end position="53"/>
    </location>
</feature>
<dbReference type="PROSITE" id="PS50977">
    <property type="entry name" value="HTH_TETR_2"/>
    <property type="match status" value="1"/>
</dbReference>
<sequence>MPKDTFLNLNEDKKQKIVEVLKETFSNKTIFDANVKEIVEKLDIARGSFYQYFENLEDSYFMILDLETVDIHKLFLKILKNNAYDVFLSLDEYGKKLSKILFDPETYSIYKNKFLYWTPELEKGWQKYKINQVSILGTNSQTNENTFIMGEEMQFIKAIIHNLIERNYLNSWSSSEFLIHFNKYIEWLKGGINFDGIN</sequence>
<dbReference type="SUPFAM" id="SSF46689">
    <property type="entry name" value="Homeodomain-like"/>
    <property type="match status" value="1"/>
</dbReference>
<feature type="domain" description="HTH tetR-type" evidence="3">
    <location>
        <begin position="11"/>
        <end position="71"/>
    </location>
</feature>
<dbReference type="InterPro" id="IPR009057">
    <property type="entry name" value="Homeodomain-like_sf"/>
</dbReference>
<dbReference type="Proteomes" id="UP001549162">
    <property type="component" value="Unassembled WGS sequence"/>
</dbReference>
<dbReference type="InterPro" id="IPR001647">
    <property type="entry name" value="HTH_TetR"/>
</dbReference>
<dbReference type="InterPro" id="IPR049443">
    <property type="entry name" value="TetR_YgfC-like_C"/>
</dbReference>
<dbReference type="RefSeq" id="WP_354366358.1">
    <property type="nucleotide sequence ID" value="NZ_JBEPMA010000001.1"/>
</dbReference>
<reference evidence="4 5" key="1">
    <citation type="submission" date="2024-06" db="EMBL/GenBank/DDBJ databases">
        <title>Genomic Encyclopedia of Type Strains, Phase IV (KMG-IV): sequencing the most valuable type-strain genomes for metagenomic binning, comparative biology and taxonomic classification.</title>
        <authorList>
            <person name="Goeker M."/>
        </authorList>
    </citation>
    <scope>NUCLEOTIDE SEQUENCE [LARGE SCALE GENOMIC DNA]</scope>
    <source>
        <strain evidence="4 5">DSM 21460</strain>
    </source>
</reference>
<dbReference type="EMBL" id="JBEPMA010000001">
    <property type="protein sequence ID" value="MET3616385.1"/>
    <property type="molecule type" value="Genomic_DNA"/>
</dbReference>
<comment type="caution">
    <text evidence="4">The sequence shown here is derived from an EMBL/GenBank/DDBJ whole genome shotgun (WGS) entry which is preliminary data.</text>
</comment>
<evidence type="ECO:0000256" key="2">
    <source>
        <dbReference type="PROSITE-ProRule" id="PRU00335"/>
    </source>
</evidence>
<gene>
    <name evidence="4" type="ORF">ABID14_000005</name>
</gene>
<accession>A0ABV2J8Z7</accession>
<evidence type="ECO:0000313" key="5">
    <source>
        <dbReference type="Proteomes" id="UP001549162"/>
    </source>
</evidence>
<evidence type="ECO:0000313" key="4">
    <source>
        <dbReference type="EMBL" id="MET3616385.1"/>
    </source>
</evidence>
<organism evidence="4 5">
    <name type="scientific">Peptoniphilus olsenii</name>
    <dbReference type="NCBI Taxonomy" id="411570"/>
    <lineage>
        <taxon>Bacteria</taxon>
        <taxon>Bacillati</taxon>
        <taxon>Bacillota</taxon>
        <taxon>Tissierellia</taxon>
        <taxon>Tissierellales</taxon>
        <taxon>Peptoniphilaceae</taxon>
        <taxon>Peptoniphilus</taxon>
    </lineage>
</organism>
<dbReference type="Pfam" id="PF21626">
    <property type="entry name" value="TetR-C_39"/>
    <property type="match status" value="1"/>
</dbReference>
<keyword evidence="1 2" id="KW-0238">DNA-binding</keyword>
<evidence type="ECO:0000259" key="3">
    <source>
        <dbReference type="PROSITE" id="PS50977"/>
    </source>
</evidence>
<evidence type="ECO:0000256" key="1">
    <source>
        <dbReference type="ARBA" id="ARBA00023125"/>
    </source>
</evidence>
<protein>
    <submittedName>
        <fullName evidence="4">AcrR family transcriptional regulator</fullName>
    </submittedName>
</protein>